<dbReference type="Gene3D" id="3.40.630.10">
    <property type="entry name" value="Zn peptidases"/>
    <property type="match status" value="1"/>
</dbReference>
<evidence type="ECO:0000259" key="17">
    <source>
        <dbReference type="PROSITE" id="PS52035"/>
    </source>
</evidence>
<dbReference type="GO" id="GO:0005615">
    <property type="term" value="C:extracellular space"/>
    <property type="evidence" value="ECO:0007669"/>
    <property type="project" value="TreeGrafter"/>
</dbReference>
<dbReference type="GO" id="GO:0008270">
    <property type="term" value="F:zinc ion binding"/>
    <property type="evidence" value="ECO:0007669"/>
    <property type="project" value="InterPro"/>
</dbReference>
<evidence type="ECO:0000256" key="4">
    <source>
        <dbReference type="ARBA" id="ARBA00022525"/>
    </source>
</evidence>
<feature type="chain" id="PRO_5032627453" evidence="16">
    <location>
        <begin position="21"/>
        <end position="453"/>
    </location>
</feature>
<dbReference type="InterPro" id="IPR003146">
    <property type="entry name" value="M14A_act_pep"/>
</dbReference>
<dbReference type="AlphaFoldDB" id="A0A812EW62"/>
<evidence type="ECO:0000313" key="19">
    <source>
        <dbReference type="Proteomes" id="UP000597762"/>
    </source>
</evidence>
<dbReference type="FunFam" id="3.40.630.10:FF:000040">
    <property type="entry name" value="zinc carboxypeptidase"/>
    <property type="match status" value="1"/>
</dbReference>
<dbReference type="InterPro" id="IPR036990">
    <property type="entry name" value="M14A-like_propep"/>
</dbReference>
<feature type="domain" description="Peptidase M14" evidence="17">
    <location>
        <begin position="133"/>
        <end position="431"/>
    </location>
</feature>
<evidence type="ECO:0000256" key="13">
    <source>
        <dbReference type="ARBA" id="ARBA00057299"/>
    </source>
</evidence>
<feature type="region of interest" description="Disordered" evidence="15">
    <location>
        <begin position="433"/>
        <end position="453"/>
    </location>
</feature>
<name>A0A812EW62_ACAPH</name>
<evidence type="ECO:0000256" key="16">
    <source>
        <dbReference type="SAM" id="SignalP"/>
    </source>
</evidence>
<comment type="cofactor">
    <cofactor evidence="1">
        <name>Zn(2+)</name>
        <dbReference type="ChEBI" id="CHEBI:29105"/>
    </cofactor>
</comment>
<evidence type="ECO:0000256" key="15">
    <source>
        <dbReference type="SAM" id="MobiDB-lite"/>
    </source>
</evidence>
<dbReference type="GO" id="GO:0004181">
    <property type="term" value="F:metallocarboxypeptidase activity"/>
    <property type="evidence" value="ECO:0007669"/>
    <property type="project" value="InterPro"/>
</dbReference>
<proteinExistence type="inferred from homology"/>
<evidence type="ECO:0000256" key="14">
    <source>
        <dbReference type="PROSITE-ProRule" id="PRU01379"/>
    </source>
</evidence>
<evidence type="ECO:0000256" key="12">
    <source>
        <dbReference type="ARBA" id="ARBA00023157"/>
    </source>
</evidence>
<keyword evidence="6" id="KW-0645">Protease</keyword>
<dbReference type="SUPFAM" id="SSF54897">
    <property type="entry name" value="Protease propeptides/inhibitors"/>
    <property type="match status" value="1"/>
</dbReference>
<dbReference type="PRINTS" id="PR00765">
    <property type="entry name" value="CRBOXYPTASEA"/>
</dbReference>
<feature type="signal peptide" evidence="16">
    <location>
        <begin position="1"/>
        <end position="20"/>
    </location>
</feature>
<feature type="active site" description="Proton donor/acceptor" evidence="14">
    <location>
        <position position="397"/>
    </location>
</feature>
<dbReference type="PANTHER" id="PTHR11705:SF140">
    <property type="entry name" value="FI02848P-RELATED"/>
    <property type="match status" value="1"/>
</dbReference>
<evidence type="ECO:0000313" key="18">
    <source>
        <dbReference type="EMBL" id="CAE1331354.1"/>
    </source>
</evidence>
<evidence type="ECO:0000256" key="8">
    <source>
        <dbReference type="ARBA" id="ARBA00022729"/>
    </source>
</evidence>
<dbReference type="CDD" id="cd03860">
    <property type="entry name" value="M14_CP_A-B_like"/>
    <property type="match status" value="1"/>
</dbReference>
<dbReference type="Pfam" id="PF02244">
    <property type="entry name" value="Propep_M14"/>
    <property type="match status" value="1"/>
</dbReference>
<comment type="caution">
    <text evidence="18">The sequence shown here is derived from an EMBL/GenBank/DDBJ whole genome shotgun (WGS) entry which is preliminary data.</text>
</comment>
<dbReference type="OrthoDB" id="3626597at2759"/>
<evidence type="ECO:0000256" key="7">
    <source>
        <dbReference type="ARBA" id="ARBA00022723"/>
    </source>
</evidence>
<evidence type="ECO:0000256" key="5">
    <source>
        <dbReference type="ARBA" id="ARBA00022645"/>
    </source>
</evidence>
<comment type="similarity">
    <text evidence="3 14">Belongs to the peptidase M14 family.</text>
</comment>
<sequence length="453" mass="52794">MRKVIFSLCFLFLSFSFCTADQSIEGHPTTGRNVSYYGHQVLEIYPNTLSKVQHFLNFGRKENLDIWKHAAHANDSIHVLLSPEKLRLMKIELEKMKTQFNVLIPDVEQLMHTERDNTHHRHKRSSNHFNLYSYQSTKQIYAFLDSVCSESKALCNIFSIGRSSEGRDIKMLRLSAPKKRYQKLIILIDAGMHGREWISISVILYFIYELAINPTNKRVNKMLLNYFDWFFVPILNPDGYEYTRNYDRLWRKTRSRSSNYYNCIGVDINRNFPNHWNEIGSSEDPCSVEYAGVTALSEPESMALANVMRMNEGDIVAYISLHAYGQLWMYPWGYTLKPPNDLTDLFRLASRATNAIRHYSKREYAVGPSSHILYIASGASDDYAKADRHIKYAYTVELPDDGLYGFLLPSRLIPKTSEETFVGLKAFTKGLAKKTRRERNKRAKRQKRRLRRS</sequence>
<keyword evidence="19" id="KW-1185">Reference proteome</keyword>
<keyword evidence="5 18" id="KW-0121">Carboxypeptidase</keyword>
<evidence type="ECO:0000256" key="9">
    <source>
        <dbReference type="ARBA" id="ARBA00022801"/>
    </source>
</evidence>
<keyword evidence="7" id="KW-0479">Metal-binding</keyword>
<keyword evidence="8 16" id="KW-0732">Signal</keyword>
<dbReference type="Proteomes" id="UP000597762">
    <property type="component" value="Unassembled WGS sequence"/>
</dbReference>
<gene>
    <name evidence="18" type="ORF">SPHA_80546</name>
</gene>
<evidence type="ECO:0000256" key="2">
    <source>
        <dbReference type="ARBA" id="ARBA00004613"/>
    </source>
</evidence>
<keyword evidence="12" id="KW-1015">Disulfide bond</keyword>
<dbReference type="InterPro" id="IPR000834">
    <property type="entry name" value="Peptidase_M14"/>
</dbReference>
<organism evidence="18 19">
    <name type="scientific">Acanthosepion pharaonis</name>
    <name type="common">Pharaoh cuttlefish</name>
    <name type="synonym">Sepia pharaonis</name>
    <dbReference type="NCBI Taxonomy" id="158019"/>
    <lineage>
        <taxon>Eukaryota</taxon>
        <taxon>Metazoa</taxon>
        <taxon>Spiralia</taxon>
        <taxon>Lophotrochozoa</taxon>
        <taxon>Mollusca</taxon>
        <taxon>Cephalopoda</taxon>
        <taxon>Coleoidea</taxon>
        <taxon>Decapodiformes</taxon>
        <taxon>Sepiida</taxon>
        <taxon>Sepiina</taxon>
        <taxon>Sepiidae</taxon>
        <taxon>Acanthosepion</taxon>
    </lineage>
</organism>
<comment type="subcellular location">
    <subcellularLocation>
        <location evidence="2">Secreted</location>
    </subcellularLocation>
</comment>
<accession>A0A812EW62</accession>
<dbReference type="Gene3D" id="3.30.70.340">
    <property type="entry name" value="Metallocarboxypeptidase-like"/>
    <property type="match status" value="1"/>
</dbReference>
<dbReference type="EMBL" id="CAHIKZ030005601">
    <property type="protein sequence ID" value="CAE1331354.1"/>
    <property type="molecule type" value="Genomic_DNA"/>
</dbReference>
<dbReference type="Pfam" id="PF00246">
    <property type="entry name" value="Peptidase_M14"/>
    <property type="match status" value="1"/>
</dbReference>
<comment type="function">
    <text evidence="13">Involved in the digestion of the blood meal.</text>
</comment>
<evidence type="ECO:0000256" key="1">
    <source>
        <dbReference type="ARBA" id="ARBA00001947"/>
    </source>
</evidence>
<protein>
    <submittedName>
        <fullName evidence="18">CPA2</fullName>
        <ecNumber evidence="18">3.4.17.15</ecNumber>
    </submittedName>
</protein>
<keyword evidence="4" id="KW-0964">Secreted</keyword>
<evidence type="ECO:0000256" key="10">
    <source>
        <dbReference type="ARBA" id="ARBA00022833"/>
    </source>
</evidence>
<dbReference type="SUPFAM" id="SSF53187">
    <property type="entry name" value="Zn-dependent exopeptidases"/>
    <property type="match status" value="1"/>
</dbReference>
<dbReference type="PANTHER" id="PTHR11705">
    <property type="entry name" value="PROTEASE FAMILY M14 CARBOXYPEPTIDASE A,B"/>
    <property type="match status" value="1"/>
</dbReference>
<evidence type="ECO:0000256" key="3">
    <source>
        <dbReference type="ARBA" id="ARBA00005988"/>
    </source>
</evidence>
<keyword evidence="11" id="KW-0482">Metalloprotease</keyword>
<dbReference type="GO" id="GO:0006508">
    <property type="term" value="P:proteolysis"/>
    <property type="evidence" value="ECO:0007669"/>
    <property type="project" value="UniProtKB-KW"/>
</dbReference>
<reference evidence="18" key="1">
    <citation type="submission" date="2021-01" db="EMBL/GenBank/DDBJ databases">
        <authorList>
            <person name="Li R."/>
            <person name="Bekaert M."/>
        </authorList>
    </citation>
    <scope>NUCLEOTIDE SEQUENCE</scope>
    <source>
        <strain evidence="18">Farmed</strain>
    </source>
</reference>
<dbReference type="SMART" id="SM00631">
    <property type="entry name" value="Zn_pept"/>
    <property type="match status" value="1"/>
</dbReference>
<dbReference type="EC" id="3.4.17.15" evidence="18"/>
<evidence type="ECO:0000256" key="11">
    <source>
        <dbReference type="ARBA" id="ARBA00023049"/>
    </source>
</evidence>
<evidence type="ECO:0000256" key="6">
    <source>
        <dbReference type="ARBA" id="ARBA00022670"/>
    </source>
</evidence>
<keyword evidence="10" id="KW-0862">Zinc</keyword>
<keyword evidence="9 18" id="KW-0378">Hydrolase</keyword>
<dbReference type="PROSITE" id="PS52035">
    <property type="entry name" value="PEPTIDASE_M14"/>
    <property type="match status" value="1"/>
</dbReference>